<evidence type="ECO:0000313" key="2">
    <source>
        <dbReference type="EMBL" id="SEQ44428.1"/>
    </source>
</evidence>
<feature type="transmembrane region" description="Helical" evidence="1">
    <location>
        <begin position="103"/>
        <end position="121"/>
    </location>
</feature>
<gene>
    <name evidence="2" type="ORF">SAMN04488558_11113</name>
</gene>
<keyword evidence="1" id="KW-0812">Transmembrane</keyword>
<organism evidence="2 3">
    <name type="scientific">Ignavigranum ruoffiae</name>
    <dbReference type="NCBI Taxonomy" id="89093"/>
    <lineage>
        <taxon>Bacteria</taxon>
        <taxon>Bacillati</taxon>
        <taxon>Bacillota</taxon>
        <taxon>Bacilli</taxon>
        <taxon>Lactobacillales</taxon>
        <taxon>Aerococcaceae</taxon>
        <taxon>Ignavigranum</taxon>
    </lineage>
</organism>
<sequence>MLDALRKELKIEQRAGFPFVFGGACLASLICLVYYLPLSLSLQNMLTLCLSPLILVFALIMGRYLQLNILDRTHPLSSLGLYLSINQMLYLLIVLISCNAYPQAMLLFYVIIHAGHFWPFAWLYKVKAYAYMSVAMTLLSLPIRLFFNNQGLALFLMTTSWLFVLVLWQEYKNQQPRSQYEADLP</sequence>
<evidence type="ECO:0000256" key="1">
    <source>
        <dbReference type="SAM" id="Phobius"/>
    </source>
</evidence>
<feature type="transmembrane region" description="Helical" evidence="1">
    <location>
        <begin position="15"/>
        <end position="36"/>
    </location>
</feature>
<protein>
    <submittedName>
        <fullName evidence="2">Uncharacterized protein</fullName>
    </submittedName>
</protein>
<dbReference type="Proteomes" id="UP000198833">
    <property type="component" value="Unassembled WGS sequence"/>
</dbReference>
<reference evidence="2 3" key="1">
    <citation type="submission" date="2016-10" db="EMBL/GenBank/DDBJ databases">
        <authorList>
            <person name="de Groot N.N."/>
        </authorList>
    </citation>
    <scope>NUCLEOTIDE SEQUENCE [LARGE SCALE GENOMIC DNA]</scope>
    <source>
        <strain evidence="2 3">DSM 15695</strain>
    </source>
</reference>
<feature type="transmembrane region" description="Helical" evidence="1">
    <location>
        <begin position="152"/>
        <end position="168"/>
    </location>
</feature>
<dbReference type="EMBL" id="FOEN01000011">
    <property type="protein sequence ID" value="SEQ44428.1"/>
    <property type="molecule type" value="Genomic_DNA"/>
</dbReference>
<accession>A0A1H9G3X2</accession>
<keyword evidence="1" id="KW-1133">Transmembrane helix</keyword>
<keyword evidence="3" id="KW-1185">Reference proteome</keyword>
<dbReference type="OrthoDB" id="3242785at2"/>
<dbReference type="RefSeq" id="WP_092572551.1">
    <property type="nucleotide sequence ID" value="NZ_CALUDV010000015.1"/>
</dbReference>
<keyword evidence="1" id="KW-0472">Membrane</keyword>
<proteinExistence type="predicted"/>
<name>A0A1H9G3X2_9LACT</name>
<dbReference type="AlphaFoldDB" id="A0A1H9G3X2"/>
<dbReference type="InterPro" id="IPR053824">
    <property type="entry name" value="DUF7010"/>
</dbReference>
<dbReference type="Pfam" id="PF22765">
    <property type="entry name" value="DUF7010"/>
    <property type="match status" value="1"/>
</dbReference>
<feature type="transmembrane region" description="Helical" evidence="1">
    <location>
        <begin position="42"/>
        <end position="64"/>
    </location>
</feature>
<dbReference type="PROSITE" id="PS51257">
    <property type="entry name" value="PROKAR_LIPOPROTEIN"/>
    <property type="match status" value="1"/>
</dbReference>
<evidence type="ECO:0000313" key="3">
    <source>
        <dbReference type="Proteomes" id="UP000198833"/>
    </source>
</evidence>
<feature type="transmembrane region" description="Helical" evidence="1">
    <location>
        <begin position="76"/>
        <end position="97"/>
    </location>
</feature>
<dbReference type="STRING" id="89093.SAMN04488558_11113"/>